<name>A0A2N9IPU7_FAGSY</name>
<evidence type="ECO:0000256" key="5">
    <source>
        <dbReference type="ARBA" id="ARBA00022927"/>
    </source>
</evidence>
<evidence type="ECO:0000256" key="3">
    <source>
        <dbReference type="ARBA" id="ARBA00020976"/>
    </source>
</evidence>
<dbReference type="PANTHER" id="PTHR13302">
    <property type="entry name" value="CONSERVED OLIGOMERIC GOLGI COMPLEX COMPONENT 3"/>
    <property type="match status" value="1"/>
</dbReference>
<evidence type="ECO:0000313" key="11">
    <source>
        <dbReference type="EMBL" id="SPD26021.1"/>
    </source>
</evidence>
<dbReference type="InterPro" id="IPR048320">
    <property type="entry name" value="COG3_N"/>
</dbReference>
<accession>A0A2N9IPU7</accession>
<evidence type="ECO:0000256" key="6">
    <source>
        <dbReference type="ARBA" id="ARBA00023034"/>
    </source>
</evidence>
<keyword evidence="7" id="KW-0472">Membrane</keyword>
<sequence length="1006" mass="114412">MATTKPSPPTVPRSGAISRGYNFASTWEQNAPLTEHQQSAIVTLSHVVAERPFPLNLAQDHVSHQDNALSVSVSVSPSDNDNSIQDYGSTILPLLLNTNQFYKWFTDLESAMKSETEEKYQHYVSTLTERIQTCDGILRQVDDTLDFFNELQLQHQAVATKTKTLHDACDRLVIEKQRLIEFADALRSKLNYFDELENCLMEGWPALSDVVHLERNARLFEGSEKSVVELKLQFTRSFAGWMAAYDKLTYSVQKDRVLLQSFLLPLIASNFYSPNMSVGNENFLPLLKRLDDCISYVESNPQYAESSVYLLKFRQLQSRALGMIRSHVLSVLKSASSQVQAAIRSSGSSKAAVSEGVEASVIYVRFKAAASELKAVLEEIESRSSRKEYVQILAECHRLYCEQRLSLVRGIVHQRISEFAKKELLPSLTRSGCAYLMQVCQLEHQLFDHFFPSSSEDVSSLAPLIDPLRAHGFGLWKGITMGWDMFLEQVEFEVGVGSTIRFWHDKWCGDTPWKKLFPVLFACSLSCDASIDSVLVRPNPGGPRAWNITFIRDFNDWELRMVVSFQFLHSHIPIREGLDVMKWNLRKNGMFDVRSFYLAIRGSSEKRFPWKGMVLSTYLYDTLRPKLIHETNIDYLCELVDILKVEVLGEQQNRRSESLAGLRPTLQRILADVHERLTFRARTHIRDEIANYLPSDEDLDYPAKLEQSVENKSETISAEENPDVFKSWYPPLEKTLSCLSKLYRCLEPGVFTGLAQEAVEVCSISIQKASKLIVKRSSPMDGQLFLIKHLLILREQIAPFDIEFSVTHKELDFSHLLEHLRRILRGQASLFDWSRSTSLARTLSPRVLESQIDAKKELEKSLKATCEEFIMSVTKLVVDPMLSFVTKVTAVKFALSSGSQNQKLESVMAKPLKDQAFATPDKVAELVQKVSAAIQQELPPVIEKMKLYLQNPPTRTILFKPIKTNIVEAHVQVQSLLKAEYSPEEIQSIINMVSIQDLQAQLDNLL</sequence>
<dbReference type="GO" id="GO:0006891">
    <property type="term" value="P:intra-Golgi vesicle-mediated transport"/>
    <property type="evidence" value="ECO:0007669"/>
    <property type="project" value="TreeGrafter"/>
</dbReference>
<comment type="subcellular location">
    <subcellularLocation>
        <location evidence="1">Golgi apparatus membrane</location>
        <topology evidence="1">Peripheral membrane protein</topology>
    </subcellularLocation>
</comment>
<feature type="domain" description="Conserved oligomeric Golgi complex subunit 3 C-terminal" evidence="10">
    <location>
        <begin position="606"/>
        <end position="816"/>
    </location>
</feature>
<keyword evidence="6" id="KW-0333">Golgi apparatus</keyword>
<evidence type="ECO:0000256" key="8">
    <source>
        <dbReference type="ARBA" id="ARBA00031339"/>
    </source>
</evidence>
<protein>
    <recommendedName>
        <fullName evidence="3">Conserved oligomeric Golgi complex subunit 3</fullName>
    </recommendedName>
    <alternativeName>
        <fullName evidence="8">Component of oligomeric Golgi complex 3</fullName>
    </alternativeName>
</protein>
<dbReference type="GO" id="GO:0006886">
    <property type="term" value="P:intracellular protein transport"/>
    <property type="evidence" value="ECO:0007669"/>
    <property type="project" value="InterPro"/>
</dbReference>
<dbReference type="GO" id="GO:0007030">
    <property type="term" value="P:Golgi organization"/>
    <property type="evidence" value="ECO:0007669"/>
    <property type="project" value="TreeGrafter"/>
</dbReference>
<dbReference type="Pfam" id="PF04136">
    <property type="entry name" value="COG3_N"/>
    <property type="match status" value="2"/>
</dbReference>
<dbReference type="InterPro" id="IPR048685">
    <property type="entry name" value="COG3_C"/>
</dbReference>
<reference evidence="11" key="1">
    <citation type="submission" date="2018-02" db="EMBL/GenBank/DDBJ databases">
        <authorList>
            <person name="Cohen D.B."/>
            <person name="Kent A.D."/>
        </authorList>
    </citation>
    <scope>NUCLEOTIDE SEQUENCE</scope>
</reference>
<dbReference type="GO" id="GO:0005801">
    <property type="term" value="C:cis-Golgi network"/>
    <property type="evidence" value="ECO:0007669"/>
    <property type="project" value="InterPro"/>
</dbReference>
<dbReference type="EMBL" id="OIVN01006140">
    <property type="protein sequence ID" value="SPD26021.1"/>
    <property type="molecule type" value="Genomic_DNA"/>
</dbReference>
<dbReference type="InterPro" id="IPR007265">
    <property type="entry name" value="COG_su3"/>
</dbReference>
<feature type="domain" description="Conserved oligomeric Golgi complex subunit 3 N-terminal" evidence="9">
    <location>
        <begin position="267"/>
        <end position="333"/>
    </location>
</feature>
<keyword evidence="4" id="KW-0813">Transport</keyword>
<dbReference type="Pfam" id="PF20671">
    <property type="entry name" value="COG3_C"/>
    <property type="match status" value="2"/>
</dbReference>
<gene>
    <name evidence="11" type="ORF">FSB_LOCUS53903</name>
</gene>
<evidence type="ECO:0000256" key="1">
    <source>
        <dbReference type="ARBA" id="ARBA00004395"/>
    </source>
</evidence>
<evidence type="ECO:0000259" key="9">
    <source>
        <dbReference type="Pfam" id="PF04136"/>
    </source>
</evidence>
<keyword evidence="5" id="KW-0653">Protein transport</keyword>
<feature type="domain" description="Conserved oligomeric Golgi complex subunit 3 N-terminal" evidence="9">
    <location>
        <begin position="123"/>
        <end position="199"/>
    </location>
</feature>
<evidence type="ECO:0000259" key="10">
    <source>
        <dbReference type="Pfam" id="PF20671"/>
    </source>
</evidence>
<evidence type="ECO:0000256" key="4">
    <source>
        <dbReference type="ARBA" id="ARBA00022448"/>
    </source>
</evidence>
<proteinExistence type="inferred from homology"/>
<dbReference type="GO" id="GO:0000139">
    <property type="term" value="C:Golgi membrane"/>
    <property type="evidence" value="ECO:0007669"/>
    <property type="project" value="UniProtKB-SubCell"/>
</dbReference>
<feature type="domain" description="Conserved oligomeric Golgi complex subunit 3 C-terminal" evidence="10">
    <location>
        <begin position="360"/>
        <end position="468"/>
    </location>
</feature>
<dbReference type="AlphaFoldDB" id="A0A2N9IPU7"/>
<dbReference type="GO" id="GO:0017119">
    <property type="term" value="C:Golgi transport complex"/>
    <property type="evidence" value="ECO:0007669"/>
    <property type="project" value="TreeGrafter"/>
</dbReference>
<evidence type="ECO:0000256" key="2">
    <source>
        <dbReference type="ARBA" id="ARBA00009936"/>
    </source>
</evidence>
<comment type="similarity">
    <text evidence="2">Belongs to the COG3 family.</text>
</comment>
<organism evidence="11">
    <name type="scientific">Fagus sylvatica</name>
    <name type="common">Beechnut</name>
    <dbReference type="NCBI Taxonomy" id="28930"/>
    <lineage>
        <taxon>Eukaryota</taxon>
        <taxon>Viridiplantae</taxon>
        <taxon>Streptophyta</taxon>
        <taxon>Embryophyta</taxon>
        <taxon>Tracheophyta</taxon>
        <taxon>Spermatophyta</taxon>
        <taxon>Magnoliopsida</taxon>
        <taxon>eudicotyledons</taxon>
        <taxon>Gunneridae</taxon>
        <taxon>Pentapetalae</taxon>
        <taxon>rosids</taxon>
        <taxon>fabids</taxon>
        <taxon>Fagales</taxon>
        <taxon>Fagaceae</taxon>
        <taxon>Fagus</taxon>
    </lineage>
</organism>
<dbReference type="PANTHER" id="PTHR13302:SF8">
    <property type="entry name" value="CONSERVED OLIGOMERIC GOLGI COMPLEX SUBUNIT 3"/>
    <property type="match status" value="1"/>
</dbReference>
<evidence type="ECO:0000256" key="7">
    <source>
        <dbReference type="ARBA" id="ARBA00023136"/>
    </source>
</evidence>